<evidence type="ECO:0000313" key="2">
    <source>
        <dbReference type="EMBL" id="CAF5125401.1"/>
    </source>
</evidence>
<comment type="caution">
    <text evidence="2">The sequence shown here is derived from an EMBL/GenBank/DDBJ whole genome shotgun (WGS) entry which is preliminary data.</text>
</comment>
<protein>
    <submittedName>
        <fullName evidence="2">Uncharacterized protein</fullName>
    </submittedName>
</protein>
<evidence type="ECO:0000313" key="3">
    <source>
        <dbReference type="Proteomes" id="UP000663848"/>
    </source>
</evidence>
<reference evidence="2" key="1">
    <citation type="submission" date="2021-02" db="EMBL/GenBank/DDBJ databases">
        <authorList>
            <person name="Nowell W R."/>
        </authorList>
    </citation>
    <scope>NUCLEOTIDE SEQUENCE</scope>
</reference>
<gene>
    <name evidence="2" type="ORF">QYT958_LOCUS46357</name>
</gene>
<dbReference type="AlphaFoldDB" id="A0A822FAX5"/>
<sequence>MPSSRSRNVNEYEQEINAFLRHTTTTGPYPTNDINIKSHRNQRHQRHE</sequence>
<name>A0A822FAX5_9BILA</name>
<feature type="compositionally biased region" description="Basic residues" evidence="1">
    <location>
        <begin position="37"/>
        <end position="48"/>
    </location>
</feature>
<organism evidence="2 3">
    <name type="scientific">Rotaria socialis</name>
    <dbReference type="NCBI Taxonomy" id="392032"/>
    <lineage>
        <taxon>Eukaryota</taxon>
        <taxon>Metazoa</taxon>
        <taxon>Spiralia</taxon>
        <taxon>Gnathifera</taxon>
        <taxon>Rotifera</taxon>
        <taxon>Eurotatoria</taxon>
        <taxon>Bdelloidea</taxon>
        <taxon>Philodinida</taxon>
        <taxon>Philodinidae</taxon>
        <taxon>Rotaria</taxon>
    </lineage>
</organism>
<feature type="non-terminal residue" evidence="2">
    <location>
        <position position="1"/>
    </location>
</feature>
<proteinExistence type="predicted"/>
<dbReference type="EMBL" id="CAJOBR010081990">
    <property type="protein sequence ID" value="CAF5125401.1"/>
    <property type="molecule type" value="Genomic_DNA"/>
</dbReference>
<accession>A0A822FAX5</accession>
<feature type="region of interest" description="Disordered" evidence="1">
    <location>
        <begin position="23"/>
        <end position="48"/>
    </location>
</feature>
<evidence type="ECO:0000256" key="1">
    <source>
        <dbReference type="SAM" id="MobiDB-lite"/>
    </source>
</evidence>
<dbReference type="Proteomes" id="UP000663848">
    <property type="component" value="Unassembled WGS sequence"/>
</dbReference>
<feature type="compositionally biased region" description="Polar residues" evidence="1">
    <location>
        <begin position="23"/>
        <end position="35"/>
    </location>
</feature>